<gene>
    <name evidence="7" type="primary">Fbxo41</name>
    <name evidence="7" type="ORF">ARDKOR_R08117</name>
</gene>
<feature type="compositionally biased region" description="Low complexity" evidence="4">
    <location>
        <begin position="307"/>
        <end position="319"/>
    </location>
</feature>
<dbReference type="Proteomes" id="UP000560386">
    <property type="component" value="Unassembled WGS sequence"/>
</dbReference>
<feature type="region of interest" description="Disordered" evidence="4">
    <location>
        <begin position="295"/>
        <end position="319"/>
    </location>
</feature>
<proteinExistence type="predicted"/>
<protein>
    <submittedName>
        <fullName evidence="7">FBX41 protein</fullName>
    </submittedName>
</protein>
<dbReference type="Pfam" id="PF23165">
    <property type="entry name" value="zf-C2H2_FBX41"/>
    <property type="match status" value="1"/>
</dbReference>
<dbReference type="PANTHER" id="PTHR15739">
    <property type="entry name" value="ZINC FINGER PROTEIN"/>
    <property type="match status" value="1"/>
</dbReference>
<dbReference type="InterPro" id="IPR052283">
    <property type="entry name" value="GenomicStab_NeuMorph_Reg"/>
</dbReference>
<evidence type="ECO:0000313" key="8">
    <source>
        <dbReference type="Proteomes" id="UP000560386"/>
    </source>
</evidence>
<dbReference type="InterPro" id="IPR036047">
    <property type="entry name" value="F-box-like_dom_sf"/>
</dbReference>
<dbReference type="SUPFAM" id="SSF81383">
    <property type="entry name" value="F-box domain"/>
    <property type="match status" value="1"/>
</dbReference>
<keyword evidence="8" id="KW-1185">Reference proteome</keyword>
<evidence type="ECO:0000256" key="4">
    <source>
        <dbReference type="SAM" id="MobiDB-lite"/>
    </source>
</evidence>
<dbReference type="Pfam" id="PF12937">
    <property type="entry name" value="F-box-like"/>
    <property type="match status" value="1"/>
</dbReference>
<name>A0A7K8LA75_9AVES</name>
<feature type="coiled-coil region" evidence="3">
    <location>
        <begin position="173"/>
        <end position="288"/>
    </location>
</feature>
<evidence type="ECO:0000259" key="5">
    <source>
        <dbReference type="Pfam" id="PF12937"/>
    </source>
</evidence>
<dbReference type="InterPro" id="IPR001810">
    <property type="entry name" value="F-box_dom"/>
</dbReference>
<feature type="non-terminal residue" evidence="7">
    <location>
        <position position="1"/>
    </location>
</feature>
<evidence type="ECO:0000256" key="2">
    <source>
        <dbReference type="ARBA" id="ARBA00023054"/>
    </source>
</evidence>
<dbReference type="InterPro" id="IPR057038">
    <property type="entry name" value="FBX41/ZN365_Znf-C2H2"/>
</dbReference>
<accession>A0A7K8LA75</accession>
<dbReference type="InterPro" id="IPR032675">
    <property type="entry name" value="LRR_dom_sf"/>
</dbReference>
<evidence type="ECO:0000256" key="3">
    <source>
        <dbReference type="SAM" id="Coils"/>
    </source>
</evidence>
<feature type="region of interest" description="Disordered" evidence="4">
    <location>
        <begin position="356"/>
        <end position="434"/>
    </location>
</feature>
<dbReference type="AlphaFoldDB" id="A0A7K8LA75"/>
<comment type="caution">
    <text evidence="7">The sequence shown here is derived from an EMBL/GenBank/DDBJ whole genome shotgun (WGS) entry which is preliminary data.</text>
</comment>
<dbReference type="PANTHER" id="PTHR15739:SF4">
    <property type="entry name" value="F-BOX ONLY PROTEIN 41"/>
    <property type="match status" value="1"/>
</dbReference>
<feature type="non-terminal residue" evidence="7">
    <location>
        <position position="819"/>
    </location>
</feature>
<feature type="domain" description="FBX41/ZN365 C2H2-type zinc finger" evidence="6">
    <location>
        <begin position="6"/>
        <end position="35"/>
    </location>
</feature>
<evidence type="ECO:0000313" key="7">
    <source>
        <dbReference type="EMBL" id="NXE23844.1"/>
    </source>
</evidence>
<dbReference type="Gene3D" id="1.20.1280.50">
    <property type="match status" value="1"/>
</dbReference>
<dbReference type="EMBL" id="VWPR01000543">
    <property type="protein sequence ID" value="NXE23844.1"/>
    <property type="molecule type" value="Genomic_DNA"/>
</dbReference>
<dbReference type="Gene3D" id="3.80.10.10">
    <property type="entry name" value="Ribonuclease Inhibitor"/>
    <property type="match status" value="1"/>
</dbReference>
<keyword evidence="1" id="KW-0597">Phosphoprotein</keyword>
<evidence type="ECO:0000256" key="1">
    <source>
        <dbReference type="ARBA" id="ARBA00022553"/>
    </source>
</evidence>
<keyword evidence="2 3" id="KW-0175">Coiled coil</keyword>
<feature type="region of interest" description="Disordered" evidence="4">
    <location>
        <begin position="455"/>
        <end position="479"/>
    </location>
</feature>
<feature type="domain" description="F-box" evidence="5">
    <location>
        <begin position="494"/>
        <end position="531"/>
    </location>
</feature>
<evidence type="ECO:0000259" key="6">
    <source>
        <dbReference type="Pfam" id="PF23165"/>
    </source>
</evidence>
<organism evidence="7 8">
    <name type="scientific">Ardeotis kori</name>
    <dbReference type="NCBI Taxonomy" id="89386"/>
    <lineage>
        <taxon>Eukaryota</taxon>
        <taxon>Metazoa</taxon>
        <taxon>Chordata</taxon>
        <taxon>Craniata</taxon>
        <taxon>Vertebrata</taxon>
        <taxon>Euteleostomi</taxon>
        <taxon>Archelosauria</taxon>
        <taxon>Archosauria</taxon>
        <taxon>Dinosauria</taxon>
        <taxon>Saurischia</taxon>
        <taxon>Theropoda</taxon>
        <taxon>Coelurosauria</taxon>
        <taxon>Aves</taxon>
        <taxon>Neognathae</taxon>
        <taxon>Neoaves</taxon>
        <taxon>Otidimorphae</taxon>
        <taxon>Otidiformes</taxon>
        <taxon>Otididae</taxon>
        <taxon>Ardeotis</taxon>
    </lineage>
</organism>
<dbReference type="CDD" id="cd22109">
    <property type="entry name" value="F-box_FBXO41"/>
    <property type="match status" value="1"/>
</dbReference>
<reference evidence="7 8" key="1">
    <citation type="submission" date="2019-09" db="EMBL/GenBank/DDBJ databases">
        <title>Bird 10,000 Genomes (B10K) Project - Family phase.</title>
        <authorList>
            <person name="Zhang G."/>
        </authorList>
    </citation>
    <scope>NUCLEOTIDE SEQUENCE [LARGE SCALE GENOMIC DNA]</scope>
    <source>
        <strain evidence="7">B10K-CU-031-01</strain>
        <tissue evidence="7">Muscle</tissue>
    </source>
</reference>
<sequence length="819" mass="90194">MASLDLPYRCPRCGEHKRFRSLSSLRAHLEYNHTYETLYVLSKTNSICDAAVFPLAADGALLTPAARRDYFESTSFQGKDQRFSCDLVPAEELEPAPSSSPSPRYVHEIEIPLTEIFTRGKAVAPAPAPPAAMDAAYEEGLARLKIRAFEKLEVDKRLEKLTEEVEQKIASQVGRLQVELDRKSSELEKAKQESLRLSREKQELEDRASELSRQVDVSVEMLASLKQDLVQKEQELTRKQQEVLQIDQFLKETAAREANAKVRLQHFIEELLDRADRAEKQLQIISSSCGTTPNGSLGRCGTPGAKAASRPVPPRAQARAPQRLRACTHVASLMAAKGWASLSPSASSRAKAVSQSSGCYDSDSAEPCPTDDTADGHPYPARDGARGSGLRRQAIQNWHRRPYRNSTEGEEGDVSDVGSRTTESEAEGWEPEAAGSVAASLTRCPPRLLVAADGGCPTARSEGAGGKVGRLERGSPGHSSEVISPEILKMRAALFCIFTYLDTKTLLRAAEVCKDWKFVARHPAVWTRVLLENARVSSKFLAMLSQWCTQMHSLTLQNLKPRQRGKKESKEDYMKSTRGCLEAGLESLLKATGSNLLILRISHCPNVLTDRSLWLASCYCRALQAVTYRSSTDPVGHEVIWALGAGCRDIISLQVAPLHPWRCPMGISMEKPTPRTMGAPIPPTIPFPSAVLTSSLWGADGGCSVLPARNCMRLQVLELDHVAEINQEVAAEMCREGLKGLEMLVLTSTPVTPKALLHFNSVCRNLKSIVVQVGIVDYFKEPHSPEAKKMFEEMVNKLQALRKRPGFSKILHIKVEGGC</sequence>